<dbReference type="InterPro" id="IPR013830">
    <property type="entry name" value="SGNH_hydro"/>
</dbReference>
<dbReference type="Gene3D" id="3.40.50.1110">
    <property type="entry name" value="SGNH hydrolase"/>
    <property type="match status" value="1"/>
</dbReference>
<proteinExistence type="predicted"/>
<protein>
    <recommendedName>
        <fullName evidence="1">SGNH hydrolase-type esterase domain-containing protein</fullName>
    </recommendedName>
</protein>
<dbReference type="EMBL" id="ML014156">
    <property type="protein sequence ID" value="RKP01948.1"/>
    <property type="molecule type" value="Genomic_DNA"/>
</dbReference>
<dbReference type="STRING" id="1555241.A0A4P9X9G3"/>
<reference evidence="3" key="1">
    <citation type="journal article" date="2018" name="Nat. Microbiol.">
        <title>Leveraging single-cell genomics to expand the fungal tree of life.</title>
        <authorList>
            <person name="Ahrendt S.R."/>
            <person name="Quandt C.A."/>
            <person name="Ciobanu D."/>
            <person name="Clum A."/>
            <person name="Salamov A."/>
            <person name="Andreopoulos B."/>
            <person name="Cheng J.F."/>
            <person name="Woyke T."/>
            <person name="Pelin A."/>
            <person name="Henrissat B."/>
            <person name="Reynolds N.K."/>
            <person name="Benny G.L."/>
            <person name="Smith M.E."/>
            <person name="James T.Y."/>
            <person name="Grigoriev I.V."/>
        </authorList>
    </citation>
    <scope>NUCLEOTIDE SEQUENCE [LARGE SCALE GENOMIC DNA]</scope>
    <source>
        <strain evidence="3">ATCC 52028</strain>
    </source>
</reference>
<dbReference type="Proteomes" id="UP000274922">
    <property type="component" value="Unassembled WGS sequence"/>
</dbReference>
<evidence type="ECO:0000313" key="2">
    <source>
        <dbReference type="EMBL" id="RKP01948.1"/>
    </source>
</evidence>
<dbReference type="OrthoDB" id="671439at2759"/>
<dbReference type="PANTHER" id="PTHR14209:SF19">
    <property type="entry name" value="ISOAMYL ACETATE-HYDROLYZING ESTERASE 1 HOMOLOG"/>
    <property type="match status" value="1"/>
</dbReference>
<accession>A0A4P9X9G3</accession>
<dbReference type="Pfam" id="PF13472">
    <property type="entry name" value="Lipase_GDSL_2"/>
    <property type="match status" value="1"/>
</dbReference>
<dbReference type="AlphaFoldDB" id="A0A4P9X9G3"/>
<feature type="domain" description="SGNH hydrolase-type esterase" evidence="1">
    <location>
        <begin position="31"/>
        <end position="234"/>
    </location>
</feature>
<dbReference type="InterPro" id="IPR045136">
    <property type="entry name" value="Iah1-like"/>
</dbReference>
<evidence type="ECO:0000313" key="3">
    <source>
        <dbReference type="Proteomes" id="UP000274922"/>
    </source>
</evidence>
<evidence type="ECO:0000259" key="1">
    <source>
        <dbReference type="Pfam" id="PF13472"/>
    </source>
</evidence>
<gene>
    <name evidence="2" type="ORF">CXG81DRAFT_25368</name>
</gene>
<organism evidence="2 3">
    <name type="scientific">Caulochytrium protostelioides</name>
    <dbReference type="NCBI Taxonomy" id="1555241"/>
    <lineage>
        <taxon>Eukaryota</taxon>
        <taxon>Fungi</taxon>
        <taxon>Fungi incertae sedis</taxon>
        <taxon>Chytridiomycota</taxon>
        <taxon>Chytridiomycota incertae sedis</taxon>
        <taxon>Chytridiomycetes</taxon>
        <taxon>Caulochytriales</taxon>
        <taxon>Caulochytriaceae</taxon>
        <taxon>Caulochytrium</taxon>
    </lineage>
</organism>
<dbReference type="InterPro" id="IPR036514">
    <property type="entry name" value="SGNH_hydro_sf"/>
</dbReference>
<name>A0A4P9X9G3_9FUNG</name>
<dbReference type="SUPFAM" id="SSF52266">
    <property type="entry name" value="SGNH hydrolase"/>
    <property type="match status" value="1"/>
</dbReference>
<keyword evidence="3" id="KW-1185">Reference proteome</keyword>
<dbReference type="PANTHER" id="PTHR14209">
    <property type="entry name" value="ISOAMYL ACETATE-HYDROLYZING ESTERASE 1"/>
    <property type="match status" value="1"/>
</dbReference>
<sequence length="282" mass="30928">MTSIPATTAAAADAASDALPLFDVRLPRIACFGDSITQQGFSPNQGWITTLANYWVRKAEVVNRGLSGYNAAWYRVLLPSFIHELMMDAMTGKRAANAPANPARVWFATLWLGANDAVLPAVNPKQHVPLDAFRDHLRAMVAMLQQADIPVIVITPPPPDPKRWSSRYIDSPDPDRSIDTTRQYRDACIDVANATGSLVLDTWTLFFGPEAVYDIDVCARLLSDGLHLSAEGNARVGQALLDLVLKTWPGLNADVMTTAIPWHRHVDANDLPDSLTKNLHPL</sequence>